<dbReference type="KEGG" id="ade:Adeh_1877"/>
<name>Q2IJ20_ANADE</name>
<dbReference type="EMBL" id="CP000251">
    <property type="protein sequence ID" value="ABC81648.1"/>
    <property type="molecule type" value="Genomic_DNA"/>
</dbReference>
<proteinExistence type="predicted"/>
<reference evidence="2 3" key="1">
    <citation type="submission" date="2006-01" db="EMBL/GenBank/DDBJ databases">
        <title>Complete sequence of Anaeromyxobacter dehalogenans 2CP-C.</title>
        <authorList>
            <consortium name="US DOE Joint Genome Institute"/>
            <person name="Copeland A."/>
            <person name="Lucas S."/>
            <person name="Lapidus A."/>
            <person name="Barry K."/>
            <person name="Detter J.C."/>
            <person name="Glavina T."/>
            <person name="Hammon N."/>
            <person name="Israni S."/>
            <person name="Pitluck S."/>
            <person name="Brettin T."/>
            <person name="Bruce D."/>
            <person name="Han C."/>
            <person name="Tapia R."/>
            <person name="Gilna P."/>
            <person name="Kiss H."/>
            <person name="Schmutz J."/>
            <person name="Larimer F."/>
            <person name="Land M."/>
            <person name="Kyrpides N."/>
            <person name="Anderson I."/>
            <person name="Sanford R.A."/>
            <person name="Ritalahti K.M."/>
            <person name="Thomas H.S."/>
            <person name="Kirby J.R."/>
            <person name="Zhulin I.B."/>
            <person name="Loeffler F.E."/>
            <person name="Richardson P."/>
        </authorList>
    </citation>
    <scope>NUCLEOTIDE SEQUENCE [LARGE SCALE GENOMIC DNA]</scope>
    <source>
        <strain evidence="2 3">2CP-C</strain>
    </source>
</reference>
<dbReference type="RefSeq" id="WP_011420931.1">
    <property type="nucleotide sequence ID" value="NC_007760.1"/>
</dbReference>
<feature type="signal peptide" evidence="1">
    <location>
        <begin position="1"/>
        <end position="22"/>
    </location>
</feature>
<accession>Q2IJ20</accession>
<dbReference type="AlphaFoldDB" id="Q2IJ20"/>
<dbReference type="OrthoDB" id="8642138at2"/>
<gene>
    <name evidence="2" type="ordered locus">Adeh_1877</name>
</gene>
<evidence type="ECO:0000313" key="2">
    <source>
        <dbReference type="EMBL" id="ABC81648.1"/>
    </source>
</evidence>
<dbReference type="HOGENOM" id="CLU_890374_0_0_7"/>
<dbReference type="STRING" id="290397.Adeh_1877"/>
<feature type="chain" id="PRO_5004209715" evidence="1">
    <location>
        <begin position="23"/>
        <end position="312"/>
    </location>
</feature>
<sequence length="312" mass="31044">MRTKIVAFVLGIGLGLTFPAFAGRSSTGTYSLPSGTPFVPGTVISSSVMNNVHSDIASALTDSLSRTGKGPMSAPLQGVDGTAAAPSFSFATSPGSGMYLSAPAEVAISAGGTQAAKATAGGLDVPAGVTAAALRARVVGGSNTVSLLSPDTLAASFSMKLPTALPASGTRPLAITSAGQVEVGEASPQVSSISCSTFTTTSATLVDVTNLSVTITTHGRPVMLFFQPDGSPSQMYVTVPAAQTAKIHIMRGATTAGAWQLYNTGGGTMGFPPGGVMLDAPSAGTYTYKVQASVTGGGTLGIQYAKLIAVEI</sequence>
<evidence type="ECO:0000313" key="3">
    <source>
        <dbReference type="Proteomes" id="UP000001935"/>
    </source>
</evidence>
<keyword evidence="1" id="KW-0732">Signal</keyword>
<dbReference type="Proteomes" id="UP000001935">
    <property type="component" value="Chromosome"/>
</dbReference>
<evidence type="ECO:0000256" key="1">
    <source>
        <dbReference type="SAM" id="SignalP"/>
    </source>
</evidence>
<organism evidence="2 3">
    <name type="scientific">Anaeromyxobacter dehalogenans (strain 2CP-C)</name>
    <dbReference type="NCBI Taxonomy" id="290397"/>
    <lineage>
        <taxon>Bacteria</taxon>
        <taxon>Pseudomonadati</taxon>
        <taxon>Myxococcota</taxon>
        <taxon>Myxococcia</taxon>
        <taxon>Myxococcales</taxon>
        <taxon>Cystobacterineae</taxon>
        <taxon>Anaeromyxobacteraceae</taxon>
        <taxon>Anaeromyxobacter</taxon>
    </lineage>
</organism>
<protein>
    <submittedName>
        <fullName evidence="2">Uncharacterized protein</fullName>
    </submittedName>
</protein>